<evidence type="ECO:0008006" key="5">
    <source>
        <dbReference type="Google" id="ProtNLM"/>
    </source>
</evidence>
<keyword evidence="1" id="KW-0812">Transmembrane</keyword>
<dbReference type="Proteomes" id="UP001307889">
    <property type="component" value="Chromosome 14"/>
</dbReference>
<gene>
    <name evidence="3" type="ORF">NTJ_15224</name>
</gene>
<evidence type="ECO:0000256" key="2">
    <source>
        <dbReference type="SAM" id="SignalP"/>
    </source>
</evidence>
<accession>A0ABN7BGQ1</accession>
<feature type="chain" id="PRO_5045280123" description="Lysozyme" evidence="2">
    <location>
        <begin position="23"/>
        <end position="221"/>
    </location>
</feature>
<proteinExistence type="predicted"/>
<dbReference type="InterPro" id="IPR001916">
    <property type="entry name" value="Glyco_hydro_22"/>
</dbReference>
<keyword evidence="1" id="KW-0472">Membrane</keyword>
<evidence type="ECO:0000256" key="1">
    <source>
        <dbReference type="SAM" id="Phobius"/>
    </source>
</evidence>
<sequence length="221" mass="25101">MAFSRRDCAFLVVMAILATVSCRHFTAPELARELKRLNVSDWDIPTLVCLAYNASHLDTSYVSTRHDLPYTYHGIFGIPDGLFDSPPCDHLHTQNTLNDDITDDVLCVRKLIDREFPFPNDRIAIVQVLTQHDVDLSKCFTWWESLPPYMDTMAKAAELKSNDESSTTVCRCSSSNAMTNVLIFFLDLSLIALVAMAVMMFRQRNKGVNYFSDRISNHPLV</sequence>
<dbReference type="SMART" id="SM00263">
    <property type="entry name" value="LYZ1"/>
    <property type="match status" value="1"/>
</dbReference>
<dbReference type="PROSITE" id="PS51257">
    <property type="entry name" value="PROKAR_LIPOPROTEIN"/>
    <property type="match status" value="1"/>
</dbReference>
<keyword evidence="4" id="KW-1185">Reference proteome</keyword>
<dbReference type="Pfam" id="PF00062">
    <property type="entry name" value="Lys"/>
    <property type="match status" value="1"/>
</dbReference>
<dbReference type="Gene3D" id="1.10.530.10">
    <property type="match status" value="1"/>
</dbReference>
<feature type="transmembrane region" description="Helical" evidence="1">
    <location>
        <begin position="181"/>
        <end position="201"/>
    </location>
</feature>
<evidence type="ECO:0000313" key="3">
    <source>
        <dbReference type="EMBL" id="BET02406.1"/>
    </source>
</evidence>
<evidence type="ECO:0000313" key="4">
    <source>
        <dbReference type="Proteomes" id="UP001307889"/>
    </source>
</evidence>
<reference evidence="3 4" key="1">
    <citation type="submission" date="2023-09" db="EMBL/GenBank/DDBJ databases">
        <title>Nesidiocoris tenuis whole genome shotgun sequence.</title>
        <authorList>
            <person name="Shibata T."/>
            <person name="Shimoda M."/>
            <person name="Kobayashi T."/>
            <person name="Uehara T."/>
        </authorList>
    </citation>
    <scope>NUCLEOTIDE SEQUENCE [LARGE SCALE GENOMIC DNA]</scope>
    <source>
        <strain evidence="3 4">Japan</strain>
    </source>
</reference>
<protein>
    <recommendedName>
        <fullName evidence="5">Lysozyme</fullName>
    </recommendedName>
</protein>
<organism evidence="3 4">
    <name type="scientific">Nesidiocoris tenuis</name>
    <dbReference type="NCBI Taxonomy" id="355587"/>
    <lineage>
        <taxon>Eukaryota</taxon>
        <taxon>Metazoa</taxon>
        <taxon>Ecdysozoa</taxon>
        <taxon>Arthropoda</taxon>
        <taxon>Hexapoda</taxon>
        <taxon>Insecta</taxon>
        <taxon>Pterygota</taxon>
        <taxon>Neoptera</taxon>
        <taxon>Paraneoptera</taxon>
        <taxon>Hemiptera</taxon>
        <taxon>Heteroptera</taxon>
        <taxon>Panheteroptera</taxon>
        <taxon>Cimicomorpha</taxon>
        <taxon>Miridae</taxon>
        <taxon>Dicyphina</taxon>
        <taxon>Nesidiocoris</taxon>
    </lineage>
</organism>
<dbReference type="InterPro" id="IPR023346">
    <property type="entry name" value="Lysozyme-like_dom_sf"/>
</dbReference>
<dbReference type="EMBL" id="AP028922">
    <property type="protein sequence ID" value="BET02406.1"/>
    <property type="molecule type" value="Genomic_DNA"/>
</dbReference>
<keyword evidence="1" id="KW-1133">Transmembrane helix</keyword>
<keyword evidence="2" id="KW-0732">Signal</keyword>
<name>A0ABN7BGQ1_9HEMI</name>
<dbReference type="SUPFAM" id="SSF53955">
    <property type="entry name" value="Lysozyme-like"/>
    <property type="match status" value="1"/>
</dbReference>
<feature type="signal peptide" evidence="2">
    <location>
        <begin position="1"/>
        <end position="22"/>
    </location>
</feature>